<evidence type="ECO:0000256" key="7">
    <source>
        <dbReference type="ARBA" id="ARBA00023136"/>
    </source>
</evidence>
<comment type="subcellular location">
    <subcellularLocation>
        <location evidence="1 9">Bacterial flagellum basal body</location>
    </subcellularLocation>
    <subcellularLocation>
        <location evidence="2">Cell membrane</location>
        <topology evidence="2">Multi-pass membrane protein</topology>
    </subcellularLocation>
</comment>
<dbReference type="Pfam" id="PF08345">
    <property type="entry name" value="YscJ_FliF_C"/>
    <property type="match status" value="1"/>
</dbReference>
<gene>
    <name evidence="14" type="ORF">SAMN05421670_1233</name>
</gene>
<keyword evidence="14" id="KW-0969">Cilium</keyword>
<proteinExistence type="inferred from homology"/>
<name>A0A1I5WEW4_9BACI</name>
<dbReference type="GO" id="GO:0005886">
    <property type="term" value="C:plasma membrane"/>
    <property type="evidence" value="ECO:0007669"/>
    <property type="project" value="UniProtKB-SubCell"/>
</dbReference>
<evidence type="ECO:0000256" key="11">
    <source>
        <dbReference type="SAM" id="Phobius"/>
    </source>
</evidence>
<keyword evidence="5 11" id="KW-0812">Transmembrane</keyword>
<dbReference type="Gene3D" id="3.30.300.30">
    <property type="match status" value="1"/>
</dbReference>
<dbReference type="GO" id="GO:0071973">
    <property type="term" value="P:bacterial-type flagellum-dependent cell motility"/>
    <property type="evidence" value="ECO:0007669"/>
    <property type="project" value="InterPro"/>
</dbReference>
<feature type="transmembrane region" description="Helical" evidence="11">
    <location>
        <begin position="25"/>
        <end position="45"/>
    </location>
</feature>
<protein>
    <recommendedName>
        <fullName evidence="9">Flagellar M-ring protein</fullName>
    </recommendedName>
</protein>
<feature type="region of interest" description="Disordered" evidence="10">
    <location>
        <begin position="309"/>
        <end position="338"/>
    </location>
</feature>
<evidence type="ECO:0000256" key="9">
    <source>
        <dbReference type="PIRNR" id="PIRNR004862"/>
    </source>
</evidence>
<dbReference type="STRING" id="126156.SAMN05421670_1233"/>
<evidence type="ECO:0000256" key="10">
    <source>
        <dbReference type="SAM" id="MobiDB-lite"/>
    </source>
</evidence>
<dbReference type="PRINTS" id="PR01009">
    <property type="entry name" value="FLGMRINGFLIF"/>
</dbReference>
<accession>A0A1I5WEW4</accession>
<evidence type="ECO:0000256" key="2">
    <source>
        <dbReference type="ARBA" id="ARBA00004651"/>
    </source>
</evidence>
<comment type="similarity">
    <text evidence="3 9">Belongs to the FliF family.</text>
</comment>
<dbReference type="RefSeq" id="WP_093535158.1">
    <property type="nucleotide sequence ID" value="NZ_FOXU01000001.1"/>
</dbReference>
<dbReference type="PANTHER" id="PTHR30046">
    <property type="entry name" value="FLAGELLAR M-RING PROTEIN"/>
    <property type="match status" value="1"/>
</dbReference>
<dbReference type="Pfam" id="PF01514">
    <property type="entry name" value="YscJ_FliF"/>
    <property type="match status" value="1"/>
</dbReference>
<evidence type="ECO:0000256" key="8">
    <source>
        <dbReference type="ARBA" id="ARBA00023143"/>
    </source>
</evidence>
<keyword evidence="14" id="KW-0966">Cell projection</keyword>
<evidence type="ECO:0000313" key="14">
    <source>
        <dbReference type="EMBL" id="SFQ18148.1"/>
    </source>
</evidence>
<feature type="transmembrane region" description="Helical" evidence="11">
    <location>
        <begin position="446"/>
        <end position="467"/>
    </location>
</feature>
<dbReference type="NCBIfam" id="TIGR00206">
    <property type="entry name" value="fliF"/>
    <property type="match status" value="1"/>
</dbReference>
<dbReference type="PIRSF" id="PIRSF004862">
    <property type="entry name" value="FliF"/>
    <property type="match status" value="1"/>
</dbReference>
<keyword evidence="15" id="KW-1185">Reference proteome</keyword>
<dbReference type="InterPro" id="IPR043427">
    <property type="entry name" value="YscJ/FliF"/>
</dbReference>
<evidence type="ECO:0000256" key="3">
    <source>
        <dbReference type="ARBA" id="ARBA00007971"/>
    </source>
</evidence>
<keyword evidence="14" id="KW-0282">Flagellum</keyword>
<reference evidence="15" key="1">
    <citation type="submission" date="2016-10" db="EMBL/GenBank/DDBJ databases">
        <authorList>
            <person name="Varghese N."/>
            <person name="Submissions S."/>
        </authorList>
    </citation>
    <scope>NUCLEOTIDE SEQUENCE [LARGE SCALE GENOMIC DNA]</scope>
    <source>
        <strain evidence="15">DSM 11706</strain>
    </source>
</reference>
<organism evidence="14 15">
    <name type="scientific">Psychrobacillus psychrotolerans</name>
    <dbReference type="NCBI Taxonomy" id="126156"/>
    <lineage>
        <taxon>Bacteria</taxon>
        <taxon>Bacillati</taxon>
        <taxon>Bacillota</taxon>
        <taxon>Bacilli</taxon>
        <taxon>Bacillales</taxon>
        <taxon>Bacillaceae</taxon>
        <taxon>Psychrobacillus</taxon>
    </lineage>
</organism>
<dbReference type="InterPro" id="IPR006182">
    <property type="entry name" value="FliF_N_dom"/>
</dbReference>
<dbReference type="PANTHER" id="PTHR30046:SF0">
    <property type="entry name" value="FLAGELLAR M-RING PROTEIN"/>
    <property type="match status" value="1"/>
</dbReference>
<evidence type="ECO:0000256" key="6">
    <source>
        <dbReference type="ARBA" id="ARBA00022989"/>
    </source>
</evidence>
<dbReference type="InterPro" id="IPR013556">
    <property type="entry name" value="Flag_M-ring_C"/>
</dbReference>
<evidence type="ECO:0000256" key="5">
    <source>
        <dbReference type="ARBA" id="ARBA00022692"/>
    </source>
</evidence>
<comment type="function">
    <text evidence="9">The M ring may be actively involved in energy transduction.</text>
</comment>
<dbReference type="Proteomes" id="UP000198734">
    <property type="component" value="Unassembled WGS sequence"/>
</dbReference>
<evidence type="ECO:0000256" key="1">
    <source>
        <dbReference type="ARBA" id="ARBA00004117"/>
    </source>
</evidence>
<sequence length="529" mass="58782">MNERIKKMTSDVTFFWKSRTKMQKGTMIGSLLAVIILAIIITTMMNKVNFVPLYTDVSPSEIGRIKETLDAQGVPNEIAPGGTSILVPAEQVDSLLVQLAAEGYPQSGMIDYNFFSQNAGFGMTDNEFNVLKLASMQTELGKLIKGVEGVKEAQVMITLPEEGVFLSQSNETASAAIILNTEAGYKFTDSQILSLYNLVSKSIPNLAAEDISIRNQYLEYFDLEQANANTAGANVTDQMSIKKTIERDLQRQVQTMLGTLMGQDKVVVSITTDIDFKQENREENLVEPVDEENMAGIEISAQRISETFTGENPVAGGTPATEDATDNFTNYVEGSTSNGDYERLEDTINSDVNRIKKEIVESPYKIRDIGIQVMVEPPNPEDVTTMPDGVEQDIEQILATIIRTSIDEEAGGELTEELLQEKIVVSVQPFNGKATAVANTQSAIPWWVYVIGGILLVAIILLVVSLLRSRKTDEEEMIILEEQREEFNVDDINTEKETESTLRRKQLEKMAKDKPEEFAKLLRTWIAED</sequence>
<evidence type="ECO:0000313" key="15">
    <source>
        <dbReference type="Proteomes" id="UP000198734"/>
    </source>
</evidence>
<feature type="domain" description="Flagellar M-ring C-terminal" evidence="13">
    <location>
        <begin position="257"/>
        <end position="397"/>
    </location>
</feature>
<keyword evidence="6 11" id="KW-1133">Transmembrane helix</keyword>
<dbReference type="AlphaFoldDB" id="A0A1I5WEW4"/>
<feature type="compositionally biased region" description="Polar residues" evidence="10">
    <location>
        <begin position="326"/>
        <end position="338"/>
    </location>
</feature>
<dbReference type="GO" id="GO:0009431">
    <property type="term" value="C:bacterial-type flagellum basal body, MS ring"/>
    <property type="evidence" value="ECO:0007669"/>
    <property type="project" value="InterPro"/>
</dbReference>
<keyword evidence="7 11" id="KW-0472">Membrane</keyword>
<evidence type="ECO:0000259" key="12">
    <source>
        <dbReference type="Pfam" id="PF01514"/>
    </source>
</evidence>
<dbReference type="EMBL" id="FOXU01000001">
    <property type="protein sequence ID" value="SFQ18148.1"/>
    <property type="molecule type" value="Genomic_DNA"/>
</dbReference>
<dbReference type="InterPro" id="IPR000067">
    <property type="entry name" value="FlgMring_FliF"/>
</dbReference>
<dbReference type="InterPro" id="IPR045851">
    <property type="entry name" value="AMP-bd_C_sf"/>
</dbReference>
<keyword evidence="4" id="KW-1003">Cell membrane</keyword>
<evidence type="ECO:0000259" key="13">
    <source>
        <dbReference type="Pfam" id="PF08345"/>
    </source>
</evidence>
<feature type="domain" description="Flagellar M-ring N-terminal" evidence="12">
    <location>
        <begin position="46"/>
        <end position="219"/>
    </location>
</feature>
<dbReference type="GO" id="GO:0003774">
    <property type="term" value="F:cytoskeletal motor activity"/>
    <property type="evidence" value="ECO:0007669"/>
    <property type="project" value="InterPro"/>
</dbReference>
<keyword evidence="8 9" id="KW-0975">Bacterial flagellum</keyword>
<evidence type="ECO:0000256" key="4">
    <source>
        <dbReference type="ARBA" id="ARBA00022475"/>
    </source>
</evidence>
<dbReference type="OrthoDB" id="9807026at2"/>